<gene>
    <name evidence="4" type="ORF">CAL65_21315</name>
</gene>
<name>A0A3E0WFX5_9GAMM</name>
<dbReference type="SUPFAM" id="SSF55073">
    <property type="entry name" value="Nucleotide cyclase"/>
    <property type="match status" value="1"/>
</dbReference>
<dbReference type="SMART" id="SM00267">
    <property type="entry name" value="GGDEF"/>
    <property type="match status" value="1"/>
</dbReference>
<dbReference type="CDD" id="cd01949">
    <property type="entry name" value="GGDEF"/>
    <property type="match status" value="1"/>
</dbReference>
<dbReference type="AlphaFoldDB" id="A0A3E0WFX5"/>
<protein>
    <recommendedName>
        <fullName evidence="1">diguanylate cyclase</fullName>
        <ecNumber evidence="1">2.7.7.65</ecNumber>
    </recommendedName>
</protein>
<dbReference type="PANTHER" id="PTHR45138">
    <property type="entry name" value="REGULATORY COMPONENTS OF SENSORY TRANSDUCTION SYSTEM"/>
    <property type="match status" value="1"/>
</dbReference>
<dbReference type="Pfam" id="PF00990">
    <property type="entry name" value="GGDEF"/>
    <property type="match status" value="1"/>
</dbReference>
<evidence type="ECO:0000313" key="5">
    <source>
        <dbReference type="Proteomes" id="UP000256763"/>
    </source>
</evidence>
<dbReference type="Proteomes" id="UP000256763">
    <property type="component" value="Unassembled WGS sequence"/>
</dbReference>
<dbReference type="InterPro" id="IPR000160">
    <property type="entry name" value="GGDEF_dom"/>
</dbReference>
<evidence type="ECO:0000256" key="2">
    <source>
        <dbReference type="ARBA" id="ARBA00034247"/>
    </source>
</evidence>
<dbReference type="PANTHER" id="PTHR45138:SF9">
    <property type="entry name" value="DIGUANYLATE CYCLASE DGCM-RELATED"/>
    <property type="match status" value="1"/>
</dbReference>
<dbReference type="EMBL" id="NFZW01000039">
    <property type="protein sequence ID" value="RFA31842.1"/>
    <property type="molecule type" value="Genomic_DNA"/>
</dbReference>
<feature type="domain" description="GGDEF" evidence="3">
    <location>
        <begin position="213"/>
        <end position="347"/>
    </location>
</feature>
<dbReference type="InterPro" id="IPR029787">
    <property type="entry name" value="Nucleotide_cyclase"/>
</dbReference>
<comment type="caution">
    <text evidence="4">The sequence shown here is derived from an EMBL/GenBank/DDBJ whole genome shotgun (WGS) entry which is preliminary data.</text>
</comment>
<dbReference type="GO" id="GO:1902201">
    <property type="term" value="P:negative regulation of bacterial-type flagellum-dependent cell motility"/>
    <property type="evidence" value="ECO:0007669"/>
    <property type="project" value="TreeGrafter"/>
</dbReference>
<dbReference type="OrthoDB" id="5792296at2"/>
<evidence type="ECO:0000256" key="1">
    <source>
        <dbReference type="ARBA" id="ARBA00012528"/>
    </source>
</evidence>
<dbReference type="Gene3D" id="3.30.70.270">
    <property type="match status" value="1"/>
</dbReference>
<dbReference type="InterPro" id="IPR043128">
    <property type="entry name" value="Rev_trsase/Diguanyl_cyclase"/>
</dbReference>
<sequence>MDNAMSTTPPEPPLNAIAELLKQRDQASSALANIDRALHLELTRAAATGTDAISPTALLRQLVIQPDVANGVLTATDALASAFPHTQGTLGLRSAQGSTRIAGAWRLGQSGTHLLKDSGTSLAPPSLTVPLNGYSIDIGELRLWSVEQQTQTLPEQATIHAFAVAIEAGLGGLILKERLAGDSARDPLTGLFNRRYMEDTLDRELHRAVRKQLELGLILLDIDRFRPFNERYGLPAGDQVLRALGGLIQASFRGSDVCCRYSGQQFVVILPEAPLADTLRRAQQLQVLVRELDLRYEGRTLPRISLAVGIAHFPRHAAKGDNLLAAAESALYRAKQHGPNHVMIAEKYE</sequence>
<dbReference type="EC" id="2.7.7.65" evidence="1"/>
<dbReference type="GO" id="GO:0005886">
    <property type="term" value="C:plasma membrane"/>
    <property type="evidence" value="ECO:0007669"/>
    <property type="project" value="TreeGrafter"/>
</dbReference>
<evidence type="ECO:0000259" key="3">
    <source>
        <dbReference type="PROSITE" id="PS50887"/>
    </source>
</evidence>
<comment type="catalytic activity">
    <reaction evidence="2">
        <text>2 GTP = 3',3'-c-di-GMP + 2 diphosphate</text>
        <dbReference type="Rhea" id="RHEA:24898"/>
        <dbReference type="ChEBI" id="CHEBI:33019"/>
        <dbReference type="ChEBI" id="CHEBI:37565"/>
        <dbReference type="ChEBI" id="CHEBI:58805"/>
        <dbReference type="EC" id="2.7.7.65"/>
    </reaction>
</comment>
<dbReference type="GO" id="GO:0043709">
    <property type="term" value="P:cell adhesion involved in single-species biofilm formation"/>
    <property type="evidence" value="ECO:0007669"/>
    <property type="project" value="TreeGrafter"/>
</dbReference>
<reference evidence="5" key="1">
    <citation type="submission" date="2017-05" db="EMBL/GenBank/DDBJ databases">
        <authorList>
            <person name="Sharma S."/>
            <person name="Sidhu C."/>
            <person name="Pinnaka A.K."/>
        </authorList>
    </citation>
    <scope>NUCLEOTIDE SEQUENCE [LARGE SCALE GENOMIC DNA]</scope>
    <source>
        <strain evidence="5">AK93</strain>
    </source>
</reference>
<dbReference type="GO" id="GO:0052621">
    <property type="term" value="F:diguanylate cyclase activity"/>
    <property type="evidence" value="ECO:0007669"/>
    <property type="project" value="UniProtKB-EC"/>
</dbReference>
<proteinExistence type="predicted"/>
<evidence type="ECO:0000313" key="4">
    <source>
        <dbReference type="EMBL" id="RFA31842.1"/>
    </source>
</evidence>
<dbReference type="PROSITE" id="PS50887">
    <property type="entry name" value="GGDEF"/>
    <property type="match status" value="1"/>
</dbReference>
<keyword evidence="5" id="KW-1185">Reference proteome</keyword>
<organism evidence="4 5">
    <name type="scientific">Alkalilimnicola ehrlichii</name>
    <dbReference type="NCBI Taxonomy" id="351052"/>
    <lineage>
        <taxon>Bacteria</taxon>
        <taxon>Pseudomonadati</taxon>
        <taxon>Pseudomonadota</taxon>
        <taxon>Gammaproteobacteria</taxon>
        <taxon>Chromatiales</taxon>
        <taxon>Ectothiorhodospiraceae</taxon>
        <taxon>Alkalilimnicola</taxon>
    </lineage>
</organism>
<accession>A0A3E0WFX5</accession>
<dbReference type="NCBIfam" id="TIGR00254">
    <property type="entry name" value="GGDEF"/>
    <property type="match status" value="1"/>
</dbReference>
<dbReference type="InterPro" id="IPR050469">
    <property type="entry name" value="Diguanylate_Cyclase"/>
</dbReference>